<dbReference type="Pfam" id="PF21352">
    <property type="entry name" value="Zn_ribbon_Thio2"/>
    <property type="match status" value="1"/>
</dbReference>
<keyword evidence="2" id="KW-0249">Electron transport</keyword>
<keyword evidence="3" id="KW-1015">Disulfide bond</keyword>
<dbReference type="PANTHER" id="PTHR45663:SF11">
    <property type="entry name" value="GEO12009P1"/>
    <property type="match status" value="1"/>
</dbReference>
<evidence type="ECO:0000259" key="5">
    <source>
        <dbReference type="PROSITE" id="PS51352"/>
    </source>
</evidence>
<evidence type="ECO:0000256" key="3">
    <source>
        <dbReference type="ARBA" id="ARBA00023157"/>
    </source>
</evidence>
<dbReference type="EMBL" id="JAUFRC010000001">
    <property type="protein sequence ID" value="MDN3712758.1"/>
    <property type="molecule type" value="Genomic_DNA"/>
</dbReference>
<dbReference type="PANTHER" id="PTHR45663">
    <property type="entry name" value="GEO12009P1"/>
    <property type="match status" value="1"/>
</dbReference>
<dbReference type="InterPro" id="IPR013766">
    <property type="entry name" value="Thioredoxin_domain"/>
</dbReference>
<dbReference type="CDD" id="cd02947">
    <property type="entry name" value="TRX_family"/>
    <property type="match status" value="1"/>
</dbReference>
<organism evidence="6 7">
    <name type="scientific">Paracoccus cavernae</name>
    <dbReference type="NCBI Taxonomy" id="1571207"/>
    <lineage>
        <taxon>Bacteria</taxon>
        <taxon>Pseudomonadati</taxon>
        <taxon>Pseudomonadota</taxon>
        <taxon>Alphaproteobacteria</taxon>
        <taxon>Rhodobacterales</taxon>
        <taxon>Paracoccaceae</taxon>
        <taxon>Paracoccus</taxon>
    </lineage>
</organism>
<keyword evidence="4" id="KW-0676">Redox-active center</keyword>
<comment type="caution">
    <text evidence="6">The sequence shown here is derived from an EMBL/GenBank/DDBJ whole genome shotgun (WGS) entry which is preliminary data.</text>
</comment>
<dbReference type="Proteomes" id="UP001243846">
    <property type="component" value="Unassembled WGS sequence"/>
</dbReference>
<dbReference type="InterPro" id="IPR049299">
    <property type="entry name" value="Thio2_N"/>
</dbReference>
<dbReference type="InterPro" id="IPR036249">
    <property type="entry name" value="Thioredoxin-like_sf"/>
</dbReference>
<dbReference type="PRINTS" id="PR00421">
    <property type="entry name" value="THIOREDOXIN"/>
</dbReference>
<keyword evidence="7" id="KW-1185">Reference proteome</keyword>
<feature type="domain" description="Thioredoxin" evidence="5">
    <location>
        <begin position="37"/>
        <end position="145"/>
    </location>
</feature>
<keyword evidence="1" id="KW-0813">Transport</keyword>
<dbReference type="RefSeq" id="WP_377683270.1">
    <property type="nucleotide sequence ID" value="NZ_JBHMDZ010000001.1"/>
</dbReference>
<proteinExistence type="predicted"/>
<sequence length="145" mass="15616">MSGKKLTCLECGQVNRVPAERFSDNPKCGICGAALFSRKPRAVDTETLLKASRNDEVPLVVDFWAPWCGPCRQMAPEFEKAASALGTGARLVKLDTEANPQAGARWNIRSIPTLALFLNGKEQSRAAGARPAAAIADFARVKSSR</sequence>
<evidence type="ECO:0000256" key="1">
    <source>
        <dbReference type="ARBA" id="ARBA00022448"/>
    </source>
</evidence>
<dbReference type="SUPFAM" id="SSF52833">
    <property type="entry name" value="Thioredoxin-like"/>
    <property type="match status" value="1"/>
</dbReference>
<evidence type="ECO:0000256" key="2">
    <source>
        <dbReference type="ARBA" id="ARBA00022982"/>
    </source>
</evidence>
<accession>A0ABT8D7K5</accession>
<dbReference type="Gene3D" id="3.40.30.10">
    <property type="entry name" value="Glutaredoxin"/>
    <property type="match status" value="1"/>
</dbReference>
<dbReference type="PROSITE" id="PS00194">
    <property type="entry name" value="THIOREDOXIN_1"/>
    <property type="match status" value="1"/>
</dbReference>
<dbReference type="Gene3D" id="2.30.30.380">
    <property type="entry name" value="Zn-finger domain of Sec23/24"/>
    <property type="match status" value="1"/>
</dbReference>
<protein>
    <submittedName>
        <fullName evidence="6">Thioredoxin TrxC</fullName>
    </submittedName>
</protein>
<name>A0ABT8D7K5_9RHOB</name>
<evidence type="ECO:0000313" key="7">
    <source>
        <dbReference type="Proteomes" id="UP001243846"/>
    </source>
</evidence>
<evidence type="ECO:0000313" key="6">
    <source>
        <dbReference type="EMBL" id="MDN3712758.1"/>
    </source>
</evidence>
<evidence type="ECO:0000256" key="4">
    <source>
        <dbReference type="ARBA" id="ARBA00023284"/>
    </source>
</evidence>
<gene>
    <name evidence="6" type="primary">trxC</name>
    <name evidence="6" type="ORF">QWZ10_15125</name>
</gene>
<dbReference type="PROSITE" id="PS51352">
    <property type="entry name" value="THIOREDOXIN_2"/>
    <property type="match status" value="1"/>
</dbReference>
<dbReference type="InterPro" id="IPR017937">
    <property type="entry name" value="Thioredoxin_CS"/>
</dbReference>
<dbReference type="NCBIfam" id="NF008229">
    <property type="entry name" value="PRK10996.1"/>
    <property type="match status" value="1"/>
</dbReference>
<reference evidence="7" key="1">
    <citation type="journal article" date="2019" name="Int. J. Syst. Evol. Microbiol.">
        <title>The Global Catalogue of Microorganisms (GCM) 10K type strain sequencing project: providing services to taxonomists for standard genome sequencing and annotation.</title>
        <authorList>
            <consortium name="The Broad Institute Genomics Platform"/>
            <consortium name="The Broad Institute Genome Sequencing Center for Infectious Disease"/>
            <person name="Wu L."/>
            <person name="Ma J."/>
        </authorList>
    </citation>
    <scope>NUCLEOTIDE SEQUENCE [LARGE SCALE GENOMIC DNA]</scope>
    <source>
        <strain evidence="7">CECT 8482</strain>
    </source>
</reference>
<dbReference type="Pfam" id="PF00085">
    <property type="entry name" value="Thioredoxin"/>
    <property type="match status" value="1"/>
</dbReference>